<feature type="compositionally biased region" description="Low complexity" evidence="1">
    <location>
        <begin position="167"/>
        <end position="176"/>
    </location>
</feature>
<proteinExistence type="predicted"/>
<reference evidence="4" key="1">
    <citation type="submission" date="2020-10" db="EMBL/GenBank/DDBJ databases">
        <title>ChiBAC.</title>
        <authorList>
            <person name="Zenner C."/>
            <person name="Hitch T.C.A."/>
            <person name="Clavel T."/>
        </authorList>
    </citation>
    <scope>NUCLEOTIDE SEQUENCE</scope>
    <source>
        <strain evidence="4">DSM 107454</strain>
    </source>
</reference>
<keyword evidence="5" id="KW-1185">Reference proteome</keyword>
<dbReference type="AlphaFoldDB" id="A0A9D5LZW8"/>
<name>A0A9D5LZW8_9FIRM</name>
<protein>
    <submittedName>
        <fullName evidence="4">Replication initiator protein A</fullName>
    </submittedName>
</protein>
<evidence type="ECO:0000313" key="5">
    <source>
        <dbReference type="Proteomes" id="UP000806542"/>
    </source>
</evidence>
<evidence type="ECO:0000259" key="2">
    <source>
        <dbReference type="Pfam" id="PF06970"/>
    </source>
</evidence>
<dbReference type="InterPro" id="IPR010724">
    <property type="entry name" value="RepA_N"/>
</dbReference>
<dbReference type="Pfam" id="PF06970">
    <property type="entry name" value="RepA_N"/>
    <property type="match status" value="1"/>
</dbReference>
<evidence type="ECO:0000313" key="4">
    <source>
        <dbReference type="EMBL" id="MBE5041148.1"/>
    </source>
</evidence>
<evidence type="ECO:0000256" key="1">
    <source>
        <dbReference type="SAM" id="MobiDB-lite"/>
    </source>
</evidence>
<feature type="region of interest" description="Disordered" evidence="1">
    <location>
        <begin position="157"/>
        <end position="187"/>
    </location>
</feature>
<sequence>MPIQFDYFYGNEAEQFTFYRIPKILVTSPTFKRVSDSAKLLYGLMLDRMGLSIRNGWVDDENRAYIFFTTNDVMEQMCCGTEKATKLLAELDGEKGIGLIERKKQGQGKPAIIYLKKFYISENNDRDLRLSETEIPDFRKSKVKTFENRNSRLSEIESADFRESKPNNNKYNNTDFNDTEKNNTESSDTEIISYPINRGNENNSPPLPAPKGIDAIRWIENRRKYEKLIKKNIDYDIISERYSKAWLDEIVAIMVDVVCSDEPTIRINKQEYPHEVVKSRFLKIDSSHIEYIDFALRSNTSDVRNIRAFLITTIYRSFETADNWFSARVKHDMANV</sequence>
<dbReference type="InterPro" id="IPR046059">
    <property type="entry name" value="DUF6017"/>
</dbReference>
<dbReference type="Pfam" id="PF19481">
    <property type="entry name" value="DUF6017"/>
    <property type="match status" value="1"/>
</dbReference>
<comment type="caution">
    <text evidence="4">The sequence shown here is derived from an EMBL/GenBank/DDBJ whole genome shotgun (WGS) entry which is preliminary data.</text>
</comment>
<gene>
    <name evidence="4" type="ORF">INF28_11865</name>
</gene>
<dbReference type="EMBL" id="JADCKB010000037">
    <property type="protein sequence ID" value="MBE5041148.1"/>
    <property type="molecule type" value="Genomic_DNA"/>
</dbReference>
<feature type="domain" description="DUF6017" evidence="3">
    <location>
        <begin position="207"/>
        <end position="334"/>
    </location>
</feature>
<dbReference type="RefSeq" id="WP_226393684.1">
    <property type="nucleotide sequence ID" value="NZ_JADCKB010000037.1"/>
</dbReference>
<evidence type="ECO:0000259" key="3">
    <source>
        <dbReference type="Pfam" id="PF19481"/>
    </source>
</evidence>
<feature type="domain" description="Replication initiator A N-terminal" evidence="2">
    <location>
        <begin position="17"/>
        <end position="91"/>
    </location>
</feature>
<dbReference type="Proteomes" id="UP000806542">
    <property type="component" value="Unassembled WGS sequence"/>
</dbReference>
<accession>A0A9D5LZW8</accession>
<organism evidence="4 5">
    <name type="scientific">Ructibacterium gallinarum</name>
    <dbReference type="NCBI Taxonomy" id="2779355"/>
    <lineage>
        <taxon>Bacteria</taxon>
        <taxon>Bacillati</taxon>
        <taxon>Bacillota</taxon>
        <taxon>Clostridia</taxon>
        <taxon>Eubacteriales</taxon>
        <taxon>Oscillospiraceae</taxon>
        <taxon>Ructibacterium</taxon>
    </lineage>
</organism>